<feature type="compositionally biased region" description="Polar residues" evidence="1">
    <location>
        <begin position="8"/>
        <end position="19"/>
    </location>
</feature>
<sequence length="138" mass="14445">MEAAYGESQASSSSATANEGVSRDHCGGLEPTEKQTLTSLEPTEVADTAVPDDNVTTMSQVDSIQQTASTDADPAYDLALIMGEGALARALDGNSEPYPSIPESEEERDVFEAEFQQALLEMGSQGGTAQQSAPLQDS</sequence>
<protein>
    <submittedName>
        <fullName evidence="2">Uncharacterized protein</fullName>
    </submittedName>
</protein>
<proteinExistence type="predicted"/>
<evidence type="ECO:0000313" key="3">
    <source>
        <dbReference type="Proteomes" id="UP001054857"/>
    </source>
</evidence>
<evidence type="ECO:0000256" key="1">
    <source>
        <dbReference type="SAM" id="MobiDB-lite"/>
    </source>
</evidence>
<keyword evidence="3" id="KW-1185">Reference proteome</keyword>
<reference evidence="2 3" key="1">
    <citation type="journal article" date="2021" name="Sci. Rep.">
        <title>Genome sequencing of the multicellular alga Astrephomene provides insights into convergent evolution of germ-soma differentiation.</title>
        <authorList>
            <person name="Yamashita S."/>
            <person name="Yamamoto K."/>
            <person name="Matsuzaki R."/>
            <person name="Suzuki S."/>
            <person name="Yamaguchi H."/>
            <person name="Hirooka S."/>
            <person name="Minakuchi Y."/>
            <person name="Miyagishima S."/>
            <person name="Kawachi M."/>
            <person name="Toyoda A."/>
            <person name="Nozaki H."/>
        </authorList>
    </citation>
    <scope>NUCLEOTIDE SEQUENCE [LARGE SCALE GENOMIC DNA]</scope>
    <source>
        <strain evidence="2 3">NIES-4017</strain>
    </source>
</reference>
<gene>
    <name evidence="2" type="ORF">Agub_g13207</name>
</gene>
<dbReference type="EMBL" id="BMAR01000043">
    <property type="protein sequence ID" value="GFR51043.1"/>
    <property type="molecule type" value="Genomic_DNA"/>
</dbReference>
<accession>A0AAD3E054</accession>
<name>A0AAD3E054_9CHLO</name>
<feature type="compositionally biased region" description="Basic and acidic residues" evidence="1">
    <location>
        <begin position="21"/>
        <end position="33"/>
    </location>
</feature>
<organism evidence="2 3">
    <name type="scientific">Astrephomene gubernaculifera</name>
    <dbReference type="NCBI Taxonomy" id="47775"/>
    <lineage>
        <taxon>Eukaryota</taxon>
        <taxon>Viridiplantae</taxon>
        <taxon>Chlorophyta</taxon>
        <taxon>core chlorophytes</taxon>
        <taxon>Chlorophyceae</taxon>
        <taxon>CS clade</taxon>
        <taxon>Chlamydomonadales</taxon>
        <taxon>Astrephomenaceae</taxon>
        <taxon>Astrephomene</taxon>
    </lineage>
</organism>
<dbReference type="AlphaFoldDB" id="A0AAD3E054"/>
<evidence type="ECO:0000313" key="2">
    <source>
        <dbReference type="EMBL" id="GFR51043.1"/>
    </source>
</evidence>
<dbReference type="Proteomes" id="UP001054857">
    <property type="component" value="Unassembled WGS sequence"/>
</dbReference>
<comment type="caution">
    <text evidence="2">The sequence shown here is derived from an EMBL/GenBank/DDBJ whole genome shotgun (WGS) entry which is preliminary data.</text>
</comment>
<feature type="region of interest" description="Disordered" evidence="1">
    <location>
        <begin position="1"/>
        <end position="54"/>
    </location>
</feature>